<reference evidence="2 3" key="2">
    <citation type="submission" date="2019-01" db="EMBL/GenBank/DDBJ databases">
        <title>A chromosome length genome reference of the Java medaka (oryzias javanicus).</title>
        <authorList>
            <person name="Herpin A."/>
            <person name="Takehana Y."/>
            <person name="Naruse K."/>
            <person name="Ansai S."/>
            <person name="Kawaguchi M."/>
        </authorList>
    </citation>
    <scope>NUCLEOTIDE SEQUENCE [LARGE SCALE GENOMIC DNA]</scope>
    <source>
        <strain evidence="2">RS831</strain>
        <tissue evidence="2">Whole body</tissue>
    </source>
</reference>
<evidence type="ECO:0000259" key="1">
    <source>
        <dbReference type="PROSITE" id="PS50188"/>
    </source>
</evidence>
<dbReference type="InterPro" id="IPR013320">
    <property type="entry name" value="ConA-like_dom_sf"/>
</dbReference>
<accession>A0A437CZX4</accession>
<proteinExistence type="predicted"/>
<name>A0A437CZX4_ORYJA</name>
<dbReference type="Proteomes" id="UP000283210">
    <property type="component" value="Chromosome 9"/>
</dbReference>
<dbReference type="OrthoDB" id="6232067at2759"/>
<protein>
    <recommendedName>
        <fullName evidence="1">B30.2/SPRY domain-containing protein</fullName>
    </recommendedName>
</protein>
<dbReference type="AlphaFoldDB" id="A0A437CZX4"/>
<dbReference type="InterPro" id="IPR003879">
    <property type="entry name" value="Butyrophylin_SPRY"/>
</dbReference>
<organism evidence="2 3">
    <name type="scientific">Oryzias javanicus</name>
    <name type="common">Javanese ricefish</name>
    <name type="synonym">Aplocheilus javanicus</name>
    <dbReference type="NCBI Taxonomy" id="123683"/>
    <lineage>
        <taxon>Eukaryota</taxon>
        <taxon>Metazoa</taxon>
        <taxon>Chordata</taxon>
        <taxon>Craniata</taxon>
        <taxon>Vertebrata</taxon>
        <taxon>Euteleostomi</taxon>
        <taxon>Actinopterygii</taxon>
        <taxon>Neopterygii</taxon>
        <taxon>Teleostei</taxon>
        <taxon>Neoteleostei</taxon>
        <taxon>Acanthomorphata</taxon>
        <taxon>Ovalentaria</taxon>
        <taxon>Atherinomorphae</taxon>
        <taxon>Beloniformes</taxon>
        <taxon>Adrianichthyidae</taxon>
        <taxon>Oryziinae</taxon>
        <taxon>Oryzias</taxon>
    </lineage>
</organism>
<sequence length="133" mass="14908">MLTKLLLIKSVHSSWVRCFQREASTTGRQSCQEVRLIDSGWHTCVPSPSGCRYLLLHNSIQSSVFVTDTPQRVGTLLDYQHGCLSFYDAGSGRLLGTFRERFTEPCRPALGLEQPGSLQLCMVQELPQFAKDS</sequence>
<feature type="domain" description="B30.2/SPRY" evidence="1">
    <location>
        <begin position="1"/>
        <end position="128"/>
    </location>
</feature>
<dbReference type="InterPro" id="IPR050617">
    <property type="entry name" value="E3_ligase_FN3/SPRY"/>
</dbReference>
<dbReference type="PANTHER" id="PTHR24099">
    <property type="entry name" value="E3 UBIQUITIN-PROTEIN LIGASE TRIM36-RELATED"/>
    <property type="match status" value="1"/>
</dbReference>
<dbReference type="InterPro" id="IPR001870">
    <property type="entry name" value="B30.2/SPRY"/>
</dbReference>
<evidence type="ECO:0000313" key="2">
    <source>
        <dbReference type="EMBL" id="RVE68231.1"/>
    </source>
</evidence>
<dbReference type="PROSITE" id="PS50188">
    <property type="entry name" value="B302_SPRY"/>
    <property type="match status" value="1"/>
</dbReference>
<dbReference type="PRINTS" id="PR01407">
    <property type="entry name" value="BUTYPHLNCDUF"/>
</dbReference>
<dbReference type="GO" id="GO:0005737">
    <property type="term" value="C:cytoplasm"/>
    <property type="evidence" value="ECO:0007669"/>
    <property type="project" value="TreeGrafter"/>
</dbReference>
<gene>
    <name evidence="2" type="ORF">OJAV_G00090290</name>
</gene>
<keyword evidence="3" id="KW-1185">Reference proteome</keyword>
<dbReference type="PANTHER" id="PTHR24099:SF7">
    <property type="entry name" value="CARDIOMYOPATHY-ASSOCIATED PROTEIN 5"/>
    <property type="match status" value="1"/>
</dbReference>
<dbReference type="InterPro" id="IPR043136">
    <property type="entry name" value="B30.2/SPRY_sf"/>
</dbReference>
<dbReference type="InterPro" id="IPR003877">
    <property type="entry name" value="SPRY_dom"/>
</dbReference>
<dbReference type="SUPFAM" id="SSF49899">
    <property type="entry name" value="Concanavalin A-like lectins/glucanases"/>
    <property type="match status" value="1"/>
</dbReference>
<dbReference type="Pfam" id="PF00622">
    <property type="entry name" value="SPRY"/>
    <property type="match status" value="1"/>
</dbReference>
<reference evidence="2 3" key="1">
    <citation type="submission" date="2018-11" db="EMBL/GenBank/DDBJ databases">
        <authorList>
            <person name="Lopez-Roques C."/>
            <person name="Donnadieu C."/>
            <person name="Bouchez O."/>
            <person name="Klopp C."/>
            <person name="Cabau C."/>
            <person name="Zahm M."/>
        </authorList>
    </citation>
    <scope>NUCLEOTIDE SEQUENCE [LARGE SCALE GENOMIC DNA]</scope>
    <source>
        <strain evidence="2">RS831</strain>
        <tissue evidence="2">Whole body</tissue>
    </source>
</reference>
<evidence type="ECO:0000313" key="3">
    <source>
        <dbReference type="Proteomes" id="UP000283210"/>
    </source>
</evidence>
<dbReference type="Gene3D" id="2.60.120.920">
    <property type="match status" value="1"/>
</dbReference>
<dbReference type="EMBL" id="CM012445">
    <property type="protein sequence ID" value="RVE68231.1"/>
    <property type="molecule type" value="Genomic_DNA"/>
</dbReference>